<dbReference type="RefSeq" id="WP_126804263.1">
    <property type="nucleotide sequence ID" value="NZ_PIPL01000003.1"/>
</dbReference>
<keyword evidence="5 8" id="KW-0812">Transmembrane</keyword>
<evidence type="ECO:0000256" key="2">
    <source>
        <dbReference type="ARBA" id="ARBA00007362"/>
    </source>
</evidence>
<reference evidence="10 11" key="1">
    <citation type="journal article" date="2011" name="Front. Microbiol.">
        <title>Genomic signatures of strain selection and enhancement in Bacillus atrophaeus var. globigii, a historical biowarfare simulant.</title>
        <authorList>
            <person name="Gibbons H.S."/>
            <person name="Broomall S.M."/>
            <person name="McNew L.A."/>
            <person name="Daligault H."/>
            <person name="Chapman C."/>
            <person name="Bruce D."/>
            <person name="Karavis M."/>
            <person name="Krepps M."/>
            <person name="McGregor P.A."/>
            <person name="Hong C."/>
            <person name="Park K.H."/>
            <person name="Akmal A."/>
            <person name="Feldman A."/>
            <person name="Lin J.S."/>
            <person name="Chang W.E."/>
            <person name="Higgs B.W."/>
            <person name="Demirev P."/>
            <person name="Lindquist J."/>
            <person name="Liem A."/>
            <person name="Fochler E."/>
            <person name="Read T.D."/>
            <person name="Tapia R."/>
            <person name="Johnson S."/>
            <person name="Bishop-Lilly K.A."/>
            <person name="Detter C."/>
            <person name="Han C."/>
            <person name="Sozhamannan S."/>
            <person name="Rosenzweig C.N."/>
            <person name="Skowronski E.W."/>
        </authorList>
    </citation>
    <scope>NUCLEOTIDE SEQUENCE [LARGE SCALE GENOMIC DNA]</scope>
    <source>
        <strain evidence="10 11">MLST1</strain>
    </source>
</reference>
<dbReference type="AlphaFoldDB" id="A0A432W3B1"/>
<keyword evidence="6 8" id="KW-1133">Transmembrane helix</keyword>
<comment type="similarity">
    <text evidence="2">Belongs to the EamA transporter family.</text>
</comment>
<evidence type="ECO:0000256" key="3">
    <source>
        <dbReference type="ARBA" id="ARBA00022448"/>
    </source>
</evidence>
<dbReference type="NCBIfam" id="TIGR00688">
    <property type="entry name" value="rarD"/>
    <property type="match status" value="1"/>
</dbReference>
<evidence type="ECO:0000256" key="4">
    <source>
        <dbReference type="ARBA" id="ARBA00022475"/>
    </source>
</evidence>
<feature type="transmembrane region" description="Helical" evidence="8">
    <location>
        <begin position="12"/>
        <end position="33"/>
    </location>
</feature>
<dbReference type="GO" id="GO:0005886">
    <property type="term" value="C:plasma membrane"/>
    <property type="evidence" value="ECO:0007669"/>
    <property type="project" value="UniProtKB-SubCell"/>
</dbReference>
<evidence type="ECO:0000313" key="10">
    <source>
        <dbReference type="EMBL" id="RUO23843.1"/>
    </source>
</evidence>
<dbReference type="InterPro" id="IPR037185">
    <property type="entry name" value="EmrE-like"/>
</dbReference>
<evidence type="ECO:0000256" key="8">
    <source>
        <dbReference type="SAM" id="Phobius"/>
    </source>
</evidence>
<sequence length="321" mass="36018">MQQTPEEIQKRGRQGVIFAILAYTIWGLAPIYFKSVAHVPAFEVLAHRIFWAFFLVLILILITGRMQRVVAAFKAPKLLIRLALAACLIGFNWFVFIWAVANDFMLDASLGYYINPLLNVAIGMLFFAEKLRRLQLWAVGLAFIGVAIQVITFGSVPWVALALAASFATYGALRKKLPFDSLTGLWLEILLLLPFMLIWFMFFADSDASNMLANDWQLNLLLIMAGVITTVPLLFFTGAAQRIRYSTLGFFQYIGPSLMFILAVGVYGEALTLDKLITFAIIWAALALYSVDAARAHRMATQAARHARRDARREKKLNAKA</sequence>
<proteinExistence type="inferred from homology"/>
<protein>
    <submittedName>
        <fullName evidence="10">EamA family transporter RarD</fullName>
    </submittedName>
</protein>
<dbReference type="PANTHER" id="PTHR22911">
    <property type="entry name" value="ACYL-MALONYL CONDENSING ENZYME-RELATED"/>
    <property type="match status" value="1"/>
</dbReference>
<feature type="transmembrane region" description="Helical" evidence="8">
    <location>
        <begin position="78"/>
        <end position="98"/>
    </location>
</feature>
<keyword evidence="7 8" id="KW-0472">Membrane</keyword>
<feature type="domain" description="EamA" evidence="9">
    <location>
        <begin position="15"/>
        <end position="148"/>
    </location>
</feature>
<comment type="caution">
    <text evidence="10">The sequence shown here is derived from an EMBL/GenBank/DDBJ whole genome shotgun (WGS) entry which is preliminary data.</text>
</comment>
<keyword evidence="4" id="KW-1003">Cell membrane</keyword>
<organism evidence="10 11">
    <name type="scientific">Aliidiomarina minuta</name>
    <dbReference type="NCBI Taxonomy" id="880057"/>
    <lineage>
        <taxon>Bacteria</taxon>
        <taxon>Pseudomonadati</taxon>
        <taxon>Pseudomonadota</taxon>
        <taxon>Gammaproteobacteria</taxon>
        <taxon>Alteromonadales</taxon>
        <taxon>Idiomarinaceae</taxon>
        <taxon>Aliidiomarina</taxon>
    </lineage>
</organism>
<evidence type="ECO:0000256" key="1">
    <source>
        <dbReference type="ARBA" id="ARBA00004651"/>
    </source>
</evidence>
<evidence type="ECO:0000256" key="5">
    <source>
        <dbReference type="ARBA" id="ARBA00022692"/>
    </source>
</evidence>
<accession>A0A432W3B1</accession>
<dbReference type="OrthoDB" id="369870at2"/>
<feature type="transmembrane region" description="Helical" evidence="8">
    <location>
        <begin position="110"/>
        <end position="127"/>
    </location>
</feature>
<name>A0A432W3B1_9GAMM</name>
<dbReference type="InterPro" id="IPR000620">
    <property type="entry name" value="EamA_dom"/>
</dbReference>
<feature type="domain" description="EamA" evidence="9">
    <location>
        <begin position="159"/>
        <end position="290"/>
    </location>
</feature>
<dbReference type="Pfam" id="PF00892">
    <property type="entry name" value="EamA"/>
    <property type="match status" value="2"/>
</dbReference>
<evidence type="ECO:0000313" key="11">
    <source>
        <dbReference type="Proteomes" id="UP000288293"/>
    </source>
</evidence>
<evidence type="ECO:0000259" key="9">
    <source>
        <dbReference type="Pfam" id="PF00892"/>
    </source>
</evidence>
<comment type="subcellular location">
    <subcellularLocation>
        <location evidence="1">Cell membrane</location>
        <topology evidence="1">Multi-pass membrane protein</topology>
    </subcellularLocation>
</comment>
<evidence type="ECO:0000256" key="7">
    <source>
        <dbReference type="ARBA" id="ARBA00023136"/>
    </source>
</evidence>
<dbReference type="PANTHER" id="PTHR22911:SF137">
    <property type="entry name" value="SOLUTE CARRIER FAMILY 35 MEMBER G2-RELATED"/>
    <property type="match status" value="1"/>
</dbReference>
<dbReference type="InterPro" id="IPR004626">
    <property type="entry name" value="RarD"/>
</dbReference>
<dbReference type="EMBL" id="PIPL01000003">
    <property type="protein sequence ID" value="RUO23843.1"/>
    <property type="molecule type" value="Genomic_DNA"/>
</dbReference>
<feature type="transmembrane region" description="Helical" evidence="8">
    <location>
        <begin position="248"/>
        <end position="267"/>
    </location>
</feature>
<feature type="transmembrane region" description="Helical" evidence="8">
    <location>
        <begin position="134"/>
        <end position="151"/>
    </location>
</feature>
<gene>
    <name evidence="10" type="primary">rarD</name>
    <name evidence="10" type="ORF">CWE09_11860</name>
</gene>
<feature type="transmembrane region" description="Helical" evidence="8">
    <location>
        <begin position="273"/>
        <end position="291"/>
    </location>
</feature>
<feature type="transmembrane region" description="Helical" evidence="8">
    <location>
        <begin position="216"/>
        <end position="236"/>
    </location>
</feature>
<keyword evidence="3" id="KW-0813">Transport</keyword>
<dbReference type="Proteomes" id="UP000288293">
    <property type="component" value="Unassembled WGS sequence"/>
</dbReference>
<feature type="transmembrane region" description="Helical" evidence="8">
    <location>
        <begin position="45"/>
        <end position="66"/>
    </location>
</feature>
<evidence type="ECO:0000256" key="6">
    <source>
        <dbReference type="ARBA" id="ARBA00022989"/>
    </source>
</evidence>
<feature type="transmembrane region" description="Helical" evidence="8">
    <location>
        <begin position="157"/>
        <end position="173"/>
    </location>
</feature>
<dbReference type="SUPFAM" id="SSF103481">
    <property type="entry name" value="Multidrug resistance efflux transporter EmrE"/>
    <property type="match status" value="2"/>
</dbReference>
<keyword evidence="11" id="KW-1185">Reference proteome</keyword>
<feature type="transmembrane region" description="Helical" evidence="8">
    <location>
        <begin position="185"/>
        <end position="204"/>
    </location>
</feature>